<dbReference type="GO" id="GO:0003676">
    <property type="term" value="F:nucleic acid binding"/>
    <property type="evidence" value="ECO:0007669"/>
    <property type="project" value="InterPro"/>
</dbReference>
<dbReference type="Pfam" id="PF02171">
    <property type="entry name" value="Piwi"/>
    <property type="match status" value="1"/>
</dbReference>
<dbReference type="STRING" id="4540.A0A3L6TCQ5"/>
<name>A0A3L6TCQ5_PANMI</name>
<comment type="caution">
    <text evidence="4">The sequence shown here is derived from an EMBL/GenBank/DDBJ whole genome shotgun (WGS) entry which is preliminary data.</text>
</comment>
<keyword evidence="2" id="KW-0943">RNA-mediated gene silencing</keyword>
<dbReference type="Proteomes" id="UP000275267">
    <property type="component" value="Unassembled WGS sequence"/>
</dbReference>
<evidence type="ECO:0000256" key="2">
    <source>
        <dbReference type="ARBA" id="ARBA00023158"/>
    </source>
</evidence>
<evidence type="ECO:0000256" key="1">
    <source>
        <dbReference type="ARBA" id="ARBA00008201"/>
    </source>
</evidence>
<gene>
    <name evidence="4" type="ORF">C2845_PM03G22810</name>
</gene>
<protein>
    <recommendedName>
        <fullName evidence="3">Piwi domain-containing protein</fullName>
    </recommendedName>
</protein>
<proteinExistence type="inferred from homology"/>
<dbReference type="GO" id="GO:0031047">
    <property type="term" value="P:regulatory ncRNA-mediated gene silencing"/>
    <property type="evidence" value="ECO:0007669"/>
    <property type="project" value="UniProtKB-KW"/>
</dbReference>
<dbReference type="Gene3D" id="2.170.260.10">
    <property type="entry name" value="paz domain"/>
    <property type="match status" value="1"/>
</dbReference>
<comment type="similarity">
    <text evidence="1">Belongs to the argonaute family. Ago subfamily.</text>
</comment>
<dbReference type="PANTHER" id="PTHR22891">
    <property type="entry name" value="EUKARYOTIC TRANSLATION INITIATION FACTOR 2C"/>
    <property type="match status" value="1"/>
</dbReference>
<dbReference type="InterPro" id="IPR003165">
    <property type="entry name" value="Piwi"/>
</dbReference>
<dbReference type="InterPro" id="IPR032472">
    <property type="entry name" value="ArgoL2"/>
</dbReference>
<dbReference type="Gene3D" id="3.30.420.10">
    <property type="entry name" value="Ribonuclease H-like superfamily/Ribonuclease H"/>
    <property type="match status" value="1"/>
</dbReference>
<dbReference type="FunFam" id="3.40.50.2300:FF:000110">
    <property type="entry name" value="Argonaute 10"/>
    <property type="match status" value="1"/>
</dbReference>
<organism evidence="4 5">
    <name type="scientific">Panicum miliaceum</name>
    <name type="common">Proso millet</name>
    <name type="synonym">Broomcorn millet</name>
    <dbReference type="NCBI Taxonomy" id="4540"/>
    <lineage>
        <taxon>Eukaryota</taxon>
        <taxon>Viridiplantae</taxon>
        <taxon>Streptophyta</taxon>
        <taxon>Embryophyta</taxon>
        <taxon>Tracheophyta</taxon>
        <taxon>Spermatophyta</taxon>
        <taxon>Magnoliopsida</taxon>
        <taxon>Liliopsida</taxon>
        <taxon>Poales</taxon>
        <taxon>Poaceae</taxon>
        <taxon>PACMAD clade</taxon>
        <taxon>Panicoideae</taxon>
        <taxon>Panicodae</taxon>
        <taxon>Paniceae</taxon>
        <taxon>Panicinae</taxon>
        <taxon>Panicum</taxon>
        <taxon>Panicum sect. Panicum</taxon>
    </lineage>
</organism>
<dbReference type="OrthoDB" id="10252740at2759"/>
<evidence type="ECO:0000313" key="5">
    <source>
        <dbReference type="Proteomes" id="UP000275267"/>
    </source>
</evidence>
<dbReference type="Pfam" id="PF16488">
    <property type="entry name" value="ArgoL2"/>
    <property type="match status" value="1"/>
</dbReference>
<dbReference type="AlphaFoldDB" id="A0A3L6TCQ5"/>
<reference evidence="5" key="1">
    <citation type="journal article" date="2019" name="Nat. Commun.">
        <title>The genome of broomcorn millet.</title>
        <authorList>
            <person name="Zou C."/>
            <person name="Miki D."/>
            <person name="Li D."/>
            <person name="Tang Q."/>
            <person name="Xiao L."/>
            <person name="Rajput S."/>
            <person name="Deng P."/>
            <person name="Jia W."/>
            <person name="Huang R."/>
            <person name="Zhang M."/>
            <person name="Sun Y."/>
            <person name="Hu J."/>
            <person name="Fu X."/>
            <person name="Schnable P.S."/>
            <person name="Li F."/>
            <person name="Zhang H."/>
            <person name="Feng B."/>
            <person name="Zhu X."/>
            <person name="Liu R."/>
            <person name="Schnable J.C."/>
            <person name="Zhu J.-K."/>
            <person name="Zhang H."/>
        </authorList>
    </citation>
    <scope>NUCLEOTIDE SEQUENCE [LARGE SCALE GENOMIC DNA]</scope>
</reference>
<sequence length="342" mass="38063">MGWSVGEPFSDRDRLKIKKTLHEVRVETTHQQGKRSIYKITGITSVPLAQLRYPICQISSLDAYSVCQIKGQKYTRKLSDIQVANILKATCKRPQERENSIIQMVGHNNYAGDRLAQVFGITVANQMANVQARVLPPPMLKYHESGREKIVAPSDGQWNMINKKMLNGWTCLNFSRMPPHVVDRICDDLARMCNSIGMVFNPRPVTEIQSASPNHIEAALRNVHMRAPNLQLLIVILPDVSGHYGKIKRLCETDLGIVSQCINPKPNKNKQYFESVALKINVKVGGRNTVLERASMTNGIPFVSDVPTIIFGADVSHPPAGEDSSAFIAAVVASMDWPHVTT</sequence>
<accession>A0A3L6TCQ5</accession>
<dbReference type="SUPFAM" id="SSF53098">
    <property type="entry name" value="Ribonuclease H-like"/>
    <property type="match status" value="1"/>
</dbReference>
<dbReference type="SUPFAM" id="SSF101690">
    <property type="entry name" value="PAZ domain"/>
    <property type="match status" value="1"/>
</dbReference>
<keyword evidence="5" id="KW-1185">Reference proteome</keyword>
<dbReference type="InterPro" id="IPR036397">
    <property type="entry name" value="RNaseH_sf"/>
</dbReference>
<dbReference type="PROSITE" id="PS50822">
    <property type="entry name" value="PIWI"/>
    <property type="match status" value="1"/>
</dbReference>
<dbReference type="InterPro" id="IPR012337">
    <property type="entry name" value="RNaseH-like_sf"/>
</dbReference>
<feature type="domain" description="Piwi" evidence="3">
    <location>
        <begin position="232"/>
        <end position="342"/>
    </location>
</feature>
<evidence type="ECO:0000313" key="4">
    <source>
        <dbReference type="EMBL" id="RLN35308.1"/>
    </source>
</evidence>
<dbReference type="Gene3D" id="3.40.50.2300">
    <property type="match status" value="1"/>
</dbReference>
<dbReference type="InterPro" id="IPR036085">
    <property type="entry name" value="PAZ_dom_sf"/>
</dbReference>
<evidence type="ECO:0000259" key="3">
    <source>
        <dbReference type="PROSITE" id="PS50822"/>
    </source>
</evidence>
<dbReference type="EMBL" id="PQIB02000002">
    <property type="protein sequence ID" value="RLN35308.1"/>
    <property type="molecule type" value="Genomic_DNA"/>
</dbReference>